<dbReference type="SUPFAM" id="SSF51905">
    <property type="entry name" value="FAD/NAD(P)-binding domain"/>
    <property type="match status" value="1"/>
</dbReference>
<dbReference type="InterPro" id="IPR036188">
    <property type="entry name" value="FAD/NAD-bd_sf"/>
</dbReference>
<dbReference type="RefSeq" id="XP_024674283.1">
    <property type="nucleotide sequence ID" value="XM_024818240.1"/>
</dbReference>
<comment type="cofactor">
    <cofactor evidence="1">
        <name>FAD</name>
        <dbReference type="ChEBI" id="CHEBI:57692"/>
    </cofactor>
</comment>
<feature type="domain" description="FAD-dependent oxidoreductase 2 FAD-binding" evidence="5">
    <location>
        <begin position="9"/>
        <end position="475"/>
    </location>
</feature>
<proteinExistence type="predicted"/>
<dbReference type="AlphaFoldDB" id="A0A2I2FI14"/>
<evidence type="ECO:0000313" key="6">
    <source>
        <dbReference type="EMBL" id="PLB40271.1"/>
    </source>
</evidence>
<evidence type="ECO:0000256" key="3">
    <source>
        <dbReference type="ARBA" id="ARBA00022827"/>
    </source>
</evidence>
<dbReference type="GO" id="GO:0016491">
    <property type="term" value="F:oxidoreductase activity"/>
    <property type="evidence" value="ECO:0007669"/>
    <property type="project" value="UniProtKB-KW"/>
</dbReference>
<dbReference type="Proteomes" id="UP000234585">
    <property type="component" value="Unassembled WGS sequence"/>
</dbReference>
<keyword evidence="2" id="KW-0285">Flavoprotein</keyword>
<keyword evidence="3" id="KW-0274">FAD</keyword>
<evidence type="ECO:0000256" key="2">
    <source>
        <dbReference type="ARBA" id="ARBA00022630"/>
    </source>
</evidence>
<dbReference type="InterPro" id="IPR027477">
    <property type="entry name" value="Succ_DH/fumarate_Rdtase_cat_sf"/>
</dbReference>
<organism evidence="6 7">
    <name type="scientific">Aspergillus candidus</name>
    <dbReference type="NCBI Taxonomy" id="41067"/>
    <lineage>
        <taxon>Eukaryota</taxon>
        <taxon>Fungi</taxon>
        <taxon>Dikarya</taxon>
        <taxon>Ascomycota</taxon>
        <taxon>Pezizomycotina</taxon>
        <taxon>Eurotiomycetes</taxon>
        <taxon>Eurotiomycetidae</taxon>
        <taxon>Eurotiales</taxon>
        <taxon>Aspergillaceae</taxon>
        <taxon>Aspergillus</taxon>
        <taxon>Aspergillus subgen. Circumdati</taxon>
    </lineage>
</organism>
<evidence type="ECO:0000256" key="4">
    <source>
        <dbReference type="ARBA" id="ARBA00023002"/>
    </source>
</evidence>
<evidence type="ECO:0000256" key="1">
    <source>
        <dbReference type="ARBA" id="ARBA00001974"/>
    </source>
</evidence>
<accession>A0A2I2FI14</accession>
<dbReference type="NCBIfam" id="NF006130">
    <property type="entry name" value="PRK08274.1"/>
    <property type="match status" value="1"/>
</dbReference>
<dbReference type="OrthoDB" id="4495146at2759"/>
<evidence type="ECO:0000259" key="5">
    <source>
        <dbReference type="Pfam" id="PF00890"/>
    </source>
</evidence>
<dbReference type="EMBL" id="KZ559125">
    <property type="protein sequence ID" value="PLB40271.1"/>
    <property type="molecule type" value="Genomic_DNA"/>
</dbReference>
<dbReference type="Pfam" id="PF00890">
    <property type="entry name" value="FAD_binding_2"/>
    <property type="match status" value="1"/>
</dbReference>
<dbReference type="STRING" id="41067.A0A2I2FI14"/>
<dbReference type="PANTHER" id="PTHR43400">
    <property type="entry name" value="FUMARATE REDUCTASE"/>
    <property type="match status" value="1"/>
</dbReference>
<dbReference type="GeneID" id="36525400"/>
<reference evidence="6 7" key="1">
    <citation type="submission" date="2017-12" db="EMBL/GenBank/DDBJ databases">
        <authorList>
            <consortium name="DOE Joint Genome Institute"/>
            <person name="Haridas S."/>
            <person name="Kjaerbolling I."/>
            <person name="Vesth T.C."/>
            <person name="Frisvad J.C."/>
            <person name="Nybo J.L."/>
            <person name="Theobald S."/>
            <person name="Kuo A."/>
            <person name="Bowyer P."/>
            <person name="Matsuda Y."/>
            <person name="Mondo S."/>
            <person name="Lyhne E.K."/>
            <person name="Kogle M.E."/>
            <person name="Clum A."/>
            <person name="Lipzen A."/>
            <person name="Salamov A."/>
            <person name="Ngan C.Y."/>
            <person name="Daum C."/>
            <person name="Chiniquy J."/>
            <person name="Barry K."/>
            <person name="LaButti K."/>
            <person name="Simmons B.A."/>
            <person name="Magnuson J.K."/>
            <person name="Mortensen U.H."/>
            <person name="Larsen T.O."/>
            <person name="Grigoriev I.V."/>
            <person name="Baker S.E."/>
            <person name="Andersen M.R."/>
            <person name="Nordberg H.P."/>
            <person name="Cantor M.N."/>
            <person name="Hua S.X."/>
        </authorList>
    </citation>
    <scope>NUCLEOTIDE SEQUENCE [LARGE SCALE GENOMIC DNA]</scope>
    <source>
        <strain evidence="6 7">CBS 102.13</strain>
    </source>
</reference>
<evidence type="ECO:0000313" key="7">
    <source>
        <dbReference type="Proteomes" id="UP000234585"/>
    </source>
</evidence>
<dbReference type="InterPro" id="IPR003953">
    <property type="entry name" value="FAD-dep_OxRdtase_2_FAD-bd"/>
</dbReference>
<keyword evidence="7" id="KW-1185">Reference proteome</keyword>
<dbReference type="Gene3D" id="3.90.700.10">
    <property type="entry name" value="Succinate dehydrogenase/fumarate reductase flavoprotein, catalytic domain"/>
    <property type="match status" value="1"/>
</dbReference>
<sequence length="504" mass="55239">MSTVHQNFDVVVVGGGNAALCAALSAYEAGATVAILEAAPNEERGGNSRFATAVFRVVHEGRSDLEPLLTPSAKATLQRQCRLGPYTKEMYKADMMRTSKGFSDWEQVDVVLDHSLDTAKWMHGLGVEWQLSISKFFDEERIKDQTTDLPAGSAMMAAHEGVGLTNKLWAAVERTRIRVFYDSPAFDLIADGDTVRGVRTRQNDHFVDFRGQVILACGGFEASSRLRRQFLGEGWDLVLVRGTRFNTGTMMEKALAAGALDTGHWGGCHASPQDFDAPRVGDLKVKDSMSRYSWVYGIMVNQDGKRFLDEGENMVAVTYAKTGALIGKQPNATAFQVFDQKILHLLEPRYETGTPIVAETFEELAEKMGIEKRQFLNTMDQYNAATPKGEFSPFILDGLSTGDQLEFPKSNWAVPLDRPPFVAYKVTCGITFTYAGLKTDTSARVLNKESKIMPGLFAVGEISGGFFSFNYPGGAGLVKGAVFGRIAGQLAAQKAREIPFISVL</sequence>
<name>A0A2I2FI14_ASPCN</name>
<keyword evidence="4" id="KW-0560">Oxidoreductase</keyword>
<protein>
    <submittedName>
        <fullName evidence="6">FAD/NAD(P)-binding domain-containing protein</fullName>
    </submittedName>
</protein>
<dbReference type="PANTHER" id="PTHR43400:SF7">
    <property type="entry name" value="FAD-DEPENDENT OXIDOREDUCTASE 2 FAD BINDING DOMAIN-CONTAINING PROTEIN"/>
    <property type="match status" value="1"/>
</dbReference>
<dbReference type="Gene3D" id="3.50.50.60">
    <property type="entry name" value="FAD/NAD(P)-binding domain"/>
    <property type="match status" value="1"/>
</dbReference>
<gene>
    <name evidence="6" type="ORF">BDW47DRAFT_135087</name>
</gene>
<dbReference type="InterPro" id="IPR050315">
    <property type="entry name" value="FAD-oxidoreductase_2"/>
</dbReference>
<dbReference type="SUPFAM" id="SSF56425">
    <property type="entry name" value="Succinate dehydrogenase/fumarate reductase flavoprotein, catalytic domain"/>
    <property type="match status" value="1"/>
</dbReference>